<dbReference type="SUPFAM" id="SSF52096">
    <property type="entry name" value="ClpP/crotonase"/>
    <property type="match status" value="1"/>
</dbReference>
<dbReference type="CDD" id="cd06558">
    <property type="entry name" value="crotonase-like"/>
    <property type="match status" value="1"/>
</dbReference>
<keyword evidence="4" id="KW-1185">Reference proteome</keyword>
<dbReference type="EMBL" id="BSUO01000001">
    <property type="protein sequence ID" value="GMA40599.1"/>
    <property type="molecule type" value="Genomic_DNA"/>
</dbReference>
<comment type="similarity">
    <text evidence="1 2">Belongs to the enoyl-CoA hydratase/isomerase family.</text>
</comment>
<evidence type="ECO:0000256" key="1">
    <source>
        <dbReference type="ARBA" id="ARBA00005254"/>
    </source>
</evidence>
<dbReference type="PANTHER" id="PTHR11941:SF54">
    <property type="entry name" value="ENOYL-COA HYDRATASE, MITOCHONDRIAL"/>
    <property type="match status" value="1"/>
</dbReference>
<comment type="caution">
    <text evidence="3">The sequence shown here is derived from an EMBL/GenBank/DDBJ whole genome shotgun (WGS) entry which is preliminary data.</text>
</comment>
<evidence type="ECO:0000256" key="2">
    <source>
        <dbReference type="RuleBase" id="RU003707"/>
    </source>
</evidence>
<gene>
    <name evidence="3" type="ORF">GCM10025883_26440</name>
</gene>
<dbReference type="Proteomes" id="UP001157126">
    <property type="component" value="Unassembled WGS sequence"/>
</dbReference>
<dbReference type="RefSeq" id="WP_284304269.1">
    <property type="nucleotide sequence ID" value="NZ_BSUO01000001.1"/>
</dbReference>
<protein>
    <submittedName>
        <fullName evidence="3">Enoyl-CoA hydratase</fullName>
    </submittedName>
</protein>
<dbReference type="Pfam" id="PF00378">
    <property type="entry name" value="ECH_1"/>
    <property type="match status" value="1"/>
</dbReference>
<evidence type="ECO:0000313" key="4">
    <source>
        <dbReference type="Proteomes" id="UP001157126"/>
    </source>
</evidence>
<evidence type="ECO:0000313" key="3">
    <source>
        <dbReference type="EMBL" id="GMA40599.1"/>
    </source>
</evidence>
<dbReference type="InterPro" id="IPR001753">
    <property type="entry name" value="Enoyl-CoA_hydra/iso"/>
</dbReference>
<reference evidence="4" key="1">
    <citation type="journal article" date="2019" name="Int. J. Syst. Evol. Microbiol.">
        <title>The Global Catalogue of Microorganisms (GCM) 10K type strain sequencing project: providing services to taxonomists for standard genome sequencing and annotation.</title>
        <authorList>
            <consortium name="The Broad Institute Genomics Platform"/>
            <consortium name="The Broad Institute Genome Sequencing Center for Infectious Disease"/>
            <person name="Wu L."/>
            <person name="Ma J."/>
        </authorList>
    </citation>
    <scope>NUCLEOTIDE SEQUENCE [LARGE SCALE GENOMIC DNA]</scope>
    <source>
        <strain evidence="4">NBRC 113072</strain>
    </source>
</reference>
<name>A0ABQ6IRN3_9MICO</name>
<accession>A0ABQ6IRN3</accession>
<proteinExistence type="inferred from homology"/>
<dbReference type="InterPro" id="IPR029045">
    <property type="entry name" value="ClpP/crotonase-like_dom_sf"/>
</dbReference>
<organism evidence="3 4">
    <name type="scientific">Mobilicoccus caccae</name>
    <dbReference type="NCBI Taxonomy" id="1859295"/>
    <lineage>
        <taxon>Bacteria</taxon>
        <taxon>Bacillati</taxon>
        <taxon>Actinomycetota</taxon>
        <taxon>Actinomycetes</taxon>
        <taxon>Micrococcales</taxon>
        <taxon>Dermatophilaceae</taxon>
        <taxon>Mobilicoccus</taxon>
    </lineage>
</organism>
<dbReference type="PANTHER" id="PTHR11941">
    <property type="entry name" value="ENOYL-COA HYDRATASE-RELATED"/>
    <property type="match status" value="1"/>
</dbReference>
<dbReference type="PROSITE" id="PS00166">
    <property type="entry name" value="ENOYL_COA_HYDRATASE"/>
    <property type="match status" value="1"/>
</dbReference>
<dbReference type="InterPro" id="IPR018376">
    <property type="entry name" value="Enoyl-CoA_hyd/isom_CS"/>
</dbReference>
<sequence>MSTTDLVIDRAGPVVTVTFDRPHRRNAFTTEMYLGLRDLATDLADDPESRVVVFRGAGGTFAAGNDIAEFVAMTSGAEAVEYEARVRDLMTALAALPQVSIAAIDGACVGGGLALATHCDLRIATARSRFGYPIARTLGNALSRPLLERCVHVFGESVTRQMLLTSRLLPAERAYGVGALLTVCEDAGALAAELEEVVQGLLAAAPLTLRTTKRQLGALTEIDPTGGPDDAQMLEEVYGSAGFREGVRAFVARETPRFADAERSQDTGRSD</sequence>
<dbReference type="Gene3D" id="3.90.226.10">
    <property type="entry name" value="2-enoyl-CoA Hydratase, Chain A, domain 1"/>
    <property type="match status" value="1"/>
</dbReference>